<feature type="region of interest" description="Disordered" evidence="3">
    <location>
        <begin position="44"/>
        <end position="222"/>
    </location>
</feature>
<feature type="compositionally biased region" description="Basic and acidic residues" evidence="3">
    <location>
        <begin position="45"/>
        <end position="57"/>
    </location>
</feature>
<dbReference type="SUPFAM" id="SSF55315">
    <property type="entry name" value="L30e-like"/>
    <property type="match status" value="1"/>
</dbReference>
<comment type="caution">
    <text evidence="5">The sequence shown here is derived from an EMBL/GenBank/DDBJ whole genome shotgun (WGS) entry which is preliminary data.</text>
</comment>
<feature type="domain" description="tRNA/rRNA methyltransferase SpoU type" evidence="4">
    <location>
        <begin position="369"/>
        <end position="551"/>
    </location>
</feature>
<feature type="compositionally biased region" description="Basic and acidic residues" evidence="3">
    <location>
        <begin position="144"/>
        <end position="154"/>
    </location>
</feature>
<feature type="compositionally biased region" description="Polar residues" evidence="3">
    <location>
        <begin position="58"/>
        <end position="67"/>
    </location>
</feature>
<organism evidence="5 6">
    <name type="scientific">Staurois parvus</name>
    <dbReference type="NCBI Taxonomy" id="386267"/>
    <lineage>
        <taxon>Eukaryota</taxon>
        <taxon>Metazoa</taxon>
        <taxon>Chordata</taxon>
        <taxon>Craniata</taxon>
        <taxon>Vertebrata</taxon>
        <taxon>Euteleostomi</taxon>
        <taxon>Amphibia</taxon>
        <taxon>Batrachia</taxon>
        <taxon>Anura</taxon>
        <taxon>Neobatrachia</taxon>
        <taxon>Ranoidea</taxon>
        <taxon>Ranidae</taxon>
        <taxon>Staurois</taxon>
    </lineage>
</organism>
<sequence length="562" mass="64064">MMAALMRSVLRCSRLGLVQVPGTIQVKRDVRALRRTPVRVIPPAREFRPQKEQKQDRGSLQQENQRYPQERGALTQEEQRYPQERGALPQKEQRYPQKWGALTKKQRYPQERGTLPQKEQRYPQERRALMKEQRYPQERGALTQKEKRYPEERGAQTQKEKRHLQERGALPQKKRYPQERGALPQKEQRYPQDRVALTQKEERGSQAQGRVTLAQQKEQAHHQLVNEDMSQMKDTSDDQEVPEQALPVELKYERARSGDNRLGKVVSVAKSKSFRDRHGQVLLEGQRLLLDAMEAGAILHTLFFSRVDQLKALPTDKLQKANLVKVKFQDISMWSDVVTPPQGIIGIFRKPDHVKMTFPETQLKNTLPLSLICDNIRDPGNLGTILRSAAGAGCNKVLLTKGCVDAWEPKVIRAGMGAHFRLPIITNLEWDTVSNYLSENTKIFVADNYCQTVPHEDEFTSGKAIDYGWISSDPSDEEDEELHDIPRVAIQHYHKQWAMGPSALVIGGETHGLSIESLLLAENSGGRRLLIPVVPGIESLNSAMAASILLFEGRRQLQVKSS</sequence>
<dbReference type="Gene3D" id="3.40.1280.10">
    <property type="match status" value="1"/>
</dbReference>
<evidence type="ECO:0000256" key="3">
    <source>
        <dbReference type="SAM" id="MobiDB-lite"/>
    </source>
</evidence>
<dbReference type="PANTHER" id="PTHR43191:SF2">
    <property type="entry name" value="RRNA METHYLTRANSFERASE 3, MITOCHONDRIAL"/>
    <property type="match status" value="1"/>
</dbReference>
<dbReference type="CDD" id="cd18106">
    <property type="entry name" value="SpoU-like_RNMTL1"/>
    <property type="match status" value="1"/>
</dbReference>
<dbReference type="Pfam" id="PF00588">
    <property type="entry name" value="SpoU_methylase"/>
    <property type="match status" value="1"/>
</dbReference>
<dbReference type="InterPro" id="IPR029064">
    <property type="entry name" value="Ribosomal_eL30-like_sf"/>
</dbReference>
<evidence type="ECO:0000259" key="4">
    <source>
        <dbReference type="Pfam" id="PF00588"/>
    </source>
</evidence>
<accession>A0ABN9BK69</accession>
<dbReference type="InterPro" id="IPR029028">
    <property type="entry name" value="Alpha/beta_knot_MTases"/>
</dbReference>
<keyword evidence="1" id="KW-0489">Methyltransferase</keyword>
<evidence type="ECO:0000256" key="1">
    <source>
        <dbReference type="ARBA" id="ARBA00022603"/>
    </source>
</evidence>
<keyword evidence="6" id="KW-1185">Reference proteome</keyword>
<dbReference type="Gene3D" id="3.30.1330.30">
    <property type="match status" value="1"/>
</dbReference>
<evidence type="ECO:0000256" key="2">
    <source>
        <dbReference type="ARBA" id="ARBA00022679"/>
    </source>
</evidence>
<dbReference type="EMBL" id="CATNWA010004505">
    <property type="protein sequence ID" value="CAI9547978.1"/>
    <property type="molecule type" value="Genomic_DNA"/>
</dbReference>
<keyword evidence="2" id="KW-0808">Transferase</keyword>
<name>A0ABN9BK69_9NEOB</name>
<dbReference type="InterPro" id="IPR051259">
    <property type="entry name" value="rRNA_Methyltransferase"/>
</dbReference>
<gene>
    <name evidence="5" type="ORF">SPARVUS_LOCUS3079412</name>
</gene>
<evidence type="ECO:0000313" key="5">
    <source>
        <dbReference type="EMBL" id="CAI9547978.1"/>
    </source>
</evidence>
<dbReference type="Proteomes" id="UP001162483">
    <property type="component" value="Unassembled WGS sequence"/>
</dbReference>
<reference evidence="5" key="1">
    <citation type="submission" date="2023-05" db="EMBL/GenBank/DDBJ databases">
        <authorList>
            <person name="Stuckert A."/>
        </authorList>
    </citation>
    <scope>NUCLEOTIDE SEQUENCE</scope>
</reference>
<evidence type="ECO:0000313" key="6">
    <source>
        <dbReference type="Proteomes" id="UP001162483"/>
    </source>
</evidence>
<feature type="compositionally biased region" description="Basic and acidic residues" evidence="3">
    <location>
        <begin position="118"/>
        <end position="137"/>
    </location>
</feature>
<dbReference type="InterPro" id="IPR001537">
    <property type="entry name" value="SpoU_MeTrfase"/>
</dbReference>
<feature type="compositionally biased region" description="Polar residues" evidence="3">
    <location>
        <begin position="205"/>
        <end position="217"/>
    </location>
</feature>
<dbReference type="PANTHER" id="PTHR43191">
    <property type="entry name" value="RRNA METHYLTRANSFERASE 3"/>
    <property type="match status" value="1"/>
</dbReference>
<dbReference type="SUPFAM" id="SSF75217">
    <property type="entry name" value="alpha/beta knot"/>
    <property type="match status" value="1"/>
</dbReference>
<protein>
    <recommendedName>
        <fullName evidence="4">tRNA/rRNA methyltransferase SpoU type domain-containing protein</fullName>
    </recommendedName>
</protein>
<dbReference type="InterPro" id="IPR029026">
    <property type="entry name" value="tRNA_m1G_MTases_N"/>
</dbReference>
<proteinExistence type="predicted"/>